<feature type="region of interest" description="Disordered" evidence="1">
    <location>
        <begin position="1"/>
        <end position="76"/>
    </location>
</feature>
<reference evidence="2" key="1">
    <citation type="submission" date="2021-05" db="EMBL/GenBank/DDBJ databases">
        <authorList>
            <person name="Pietrasiak N."/>
            <person name="Ward R."/>
            <person name="Stajich J.E."/>
            <person name="Kurbessoian T."/>
        </authorList>
    </citation>
    <scope>NUCLEOTIDE SEQUENCE</scope>
    <source>
        <strain evidence="2">JT2-VF2</strain>
    </source>
</reference>
<evidence type="ECO:0000313" key="2">
    <source>
        <dbReference type="EMBL" id="MBW4563372.1"/>
    </source>
</evidence>
<feature type="compositionally biased region" description="Acidic residues" evidence="1">
    <location>
        <begin position="51"/>
        <end position="65"/>
    </location>
</feature>
<dbReference type="Proteomes" id="UP000715781">
    <property type="component" value="Unassembled WGS sequence"/>
</dbReference>
<gene>
    <name evidence="2" type="ORF">KME32_19935</name>
</gene>
<evidence type="ECO:0000313" key="3">
    <source>
        <dbReference type="Proteomes" id="UP000715781"/>
    </source>
</evidence>
<sequence>MAIQESPDTRPTDLDISGNVDTPDTPAMPEPDASVTLGDSASNPLTIFPLSEEEQATEYWQDTEDAERSTTASEGE</sequence>
<dbReference type="AlphaFoldDB" id="A0A951UH95"/>
<organism evidence="2 3">
    <name type="scientific">Mojavia pulchra JT2-VF2</name>
    <dbReference type="NCBI Taxonomy" id="287848"/>
    <lineage>
        <taxon>Bacteria</taxon>
        <taxon>Bacillati</taxon>
        <taxon>Cyanobacteriota</taxon>
        <taxon>Cyanophyceae</taxon>
        <taxon>Nostocales</taxon>
        <taxon>Nostocaceae</taxon>
    </lineage>
</organism>
<comment type="caution">
    <text evidence="2">The sequence shown here is derived from an EMBL/GenBank/DDBJ whole genome shotgun (WGS) entry which is preliminary data.</text>
</comment>
<reference evidence="2" key="2">
    <citation type="journal article" date="2022" name="Microbiol. Resour. Announc.">
        <title>Metagenome Sequencing to Explore Phylogenomics of Terrestrial Cyanobacteria.</title>
        <authorList>
            <person name="Ward R.D."/>
            <person name="Stajich J.E."/>
            <person name="Johansen J.R."/>
            <person name="Huntemann M."/>
            <person name="Clum A."/>
            <person name="Foster B."/>
            <person name="Foster B."/>
            <person name="Roux S."/>
            <person name="Palaniappan K."/>
            <person name="Varghese N."/>
            <person name="Mukherjee S."/>
            <person name="Reddy T.B.K."/>
            <person name="Daum C."/>
            <person name="Copeland A."/>
            <person name="Chen I.A."/>
            <person name="Ivanova N.N."/>
            <person name="Kyrpides N.C."/>
            <person name="Shapiro N."/>
            <person name="Eloe-Fadrosh E.A."/>
            <person name="Pietrasiak N."/>
        </authorList>
    </citation>
    <scope>NUCLEOTIDE SEQUENCE</scope>
    <source>
        <strain evidence="2">JT2-VF2</strain>
    </source>
</reference>
<proteinExistence type="predicted"/>
<dbReference type="EMBL" id="JAHHHN010000012">
    <property type="protein sequence ID" value="MBW4563372.1"/>
    <property type="molecule type" value="Genomic_DNA"/>
</dbReference>
<evidence type="ECO:0000256" key="1">
    <source>
        <dbReference type="SAM" id="MobiDB-lite"/>
    </source>
</evidence>
<accession>A0A951UH95</accession>
<protein>
    <submittedName>
        <fullName evidence="2">Uncharacterized protein</fullName>
    </submittedName>
</protein>
<name>A0A951UH95_9NOST</name>